<proteinExistence type="inferred from homology"/>
<dbReference type="Gene3D" id="1.10.580.10">
    <property type="entry name" value="Citrate Synthase, domain 1"/>
    <property type="match status" value="3"/>
</dbReference>
<dbReference type="AlphaFoldDB" id="A0A3D9PYV4"/>
<evidence type="ECO:0000256" key="6">
    <source>
        <dbReference type="PIRNR" id="PIRNR001369"/>
    </source>
</evidence>
<evidence type="ECO:0000256" key="8">
    <source>
        <dbReference type="RuleBase" id="RU003406"/>
    </source>
</evidence>
<gene>
    <name evidence="10" type="ORF">A8990_1752</name>
</gene>
<feature type="active site" evidence="7">
    <location>
        <position position="316"/>
    </location>
</feature>
<comment type="caution">
    <text evidence="10">The sequence shown here is derived from an EMBL/GenBank/DDBJ whole genome shotgun (WGS) entry which is preliminary data.</text>
</comment>
<dbReference type="PIRSF" id="PIRSF001369">
    <property type="entry name" value="Citrate_synth"/>
    <property type="match status" value="1"/>
</dbReference>
<evidence type="ECO:0000256" key="4">
    <source>
        <dbReference type="ARBA" id="ARBA00022679"/>
    </source>
</evidence>
<dbReference type="PROSITE" id="PS00480">
    <property type="entry name" value="CITRATE_SYNTHASE"/>
    <property type="match status" value="1"/>
</dbReference>
<feature type="region of interest" description="Disordered" evidence="9">
    <location>
        <begin position="168"/>
        <end position="204"/>
    </location>
</feature>
<evidence type="ECO:0000313" key="10">
    <source>
        <dbReference type="EMBL" id="REE55320.1"/>
    </source>
</evidence>
<feature type="active site" evidence="7">
    <location>
        <position position="367"/>
    </location>
</feature>
<dbReference type="Pfam" id="PF00285">
    <property type="entry name" value="Citrate_synt"/>
    <property type="match status" value="1"/>
</dbReference>
<evidence type="ECO:0000256" key="5">
    <source>
        <dbReference type="ARBA" id="ARBA00049288"/>
    </source>
</evidence>
<name>A0A3D9PYV4_9BACL</name>
<dbReference type="RefSeq" id="WP_116192858.1">
    <property type="nucleotide sequence ID" value="NZ_QTTN01000075.1"/>
</dbReference>
<dbReference type="GO" id="GO:0005975">
    <property type="term" value="P:carbohydrate metabolic process"/>
    <property type="evidence" value="ECO:0007669"/>
    <property type="project" value="TreeGrafter"/>
</dbReference>
<feature type="compositionally biased region" description="Polar residues" evidence="9">
    <location>
        <begin position="192"/>
        <end position="204"/>
    </location>
</feature>
<dbReference type="GO" id="GO:0019679">
    <property type="term" value="P:propionate metabolic process, methylcitrate cycle"/>
    <property type="evidence" value="ECO:0007669"/>
    <property type="project" value="TreeGrafter"/>
</dbReference>
<keyword evidence="4 6" id="KW-0808">Transferase</keyword>
<dbReference type="PANTHER" id="PTHR11739:SF25">
    <property type="entry name" value="CITRATE SYNTHASE-RELATED PROTEIN DDB_G0287281"/>
    <property type="match status" value="1"/>
</dbReference>
<dbReference type="InterPro" id="IPR024176">
    <property type="entry name" value="Citrate_synthase_bac-typ"/>
</dbReference>
<accession>A0A3D9PYV4</accession>
<dbReference type="GO" id="GO:0036440">
    <property type="term" value="F:citrate synthase activity"/>
    <property type="evidence" value="ECO:0007669"/>
    <property type="project" value="UniProtKB-EC"/>
</dbReference>
<dbReference type="EMBL" id="QTTN01000075">
    <property type="protein sequence ID" value="REE55320.1"/>
    <property type="molecule type" value="Genomic_DNA"/>
</dbReference>
<protein>
    <recommendedName>
        <fullName evidence="6">Citrate synthase</fullName>
    </recommendedName>
</protein>
<dbReference type="PRINTS" id="PR00143">
    <property type="entry name" value="CITRTSNTHASE"/>
</dbReference>
<organism evidence="10 11">
    <name type="scientific">Paenibacillus taihuensis</name>
    <dbReference type="NCBI Taxonomy" id="1156355"/>
    <lineage>
        <taxon>Bacteria</taxon>
        <taxon>Bacillati</taxon>
        <taxon>Bacillota</taxon>
        <taxon>Bacilli</taxon>
        <taxon>Bacillales</taxon>
        <taxon>Paenibacillaceae</taxon>
        <taxon>Paenibacillus</taxon>
    </lineage>
</organism>
<dbReference type="InterPro" id="IPR002020">
    <property type="entry name" value="Citrate_synthase"/>
</dbReference>
<evidence type="ECO:0000256" key="9">
    <source>
        <dbReference type="SAM" id="MobiDB-lite"/>
    </source>
</evidence>
<comment type="similarity">
    <text evidence="2 6 8">Belongs to the citrate synthase family.</text>
</comment>
<evidence type="ECO:0000256" key="3">
    <source>
        <dbReference type="ARBA" id="ARBA00022532"/>
    </source>
</evidence>
<evidence type="ECO:0000256" key="7">
    <source>
        <dbReference type="PIRSR" id="PIRSR001369-1"/>
    </source>
</evidence>
<dbReference type="InterPro" id="IPR019810">
    <property type="entry name" value="Citrate_synthase_AS"/>
</dbReference>
<dbReference type="GO" id="GO:0050440">
    <property type="term" value="F:2-methylcitrate synthase activity"/>
    <property type="evidence" value="ECO:0007669"/>
    <property type="project" value="TreeGrafter"/>
</dbReference>
<dbReference type="FunFam" id="1.10.230.10:FF:000003">
    <property type="entry name" value="Citrate synthase"/>
    <property type="match status" value="1"/>
</dbReference>
<reference evidence="10 11" key="1">
    <citation type="submission" date="2018-08" db="EMBL/GenBank/DDBJ databases">
        <title>Genomic Encyclopedia of Type Strains, Phase III (KMG-III): the genomes of soil and plant-associated and newly described type strains.</title>
        <authorList>
            <person name="Whitman W."/>
        </authorList>
    </citation>
    <scope>NUCLEOTIDE SEQUENCE [LARGE SCALE GENOMIC DNA]</scope>
    <source>
        <strain evidence="10 11">CGMCC 1.10966</strain>
    </source>
</reference>
<dbReference type="PANTHER" id="PTHR11739">
    <property type="entry name" value="CITRATE SYNTHASE"/>
    <property type="match status" value="1"/>
</dbReference>
<evidence type="ECO:0000256" key="2">
    <source>
        <dbReference type="ARBA" id="ARBA00010566"/>
    </source>
</evidence>
<dbReference type="Proteomes" id="UP000256304">
    <property type="component" value="Unassembled WGS sequence"/>
</dbReference>
<dbReference type="OrthoDB" id="9800864at2"/>
<comment type="pathway">
    <text evidence="1">Carbohydrate metabolism; tricarboxylic acid cycle; isocitrate from oxaloacetate: step 1/2.</text>
</comment>
<comment type="catalytic activity">
    <reaction evidence="5">
        <text>oxaloacetate + acetyl-CoA + H2O = citrate + CoA + H(+)</text>
        <dbReference type="Rhea" id="RHEA:16845"/>
        <dbReference type="ChEBI" id="CHEBI:15377"/>
        <dbReference type="ChEBI" id="CHEBI:15378"/>
        <dbReference type="ChEBI" id="CHEBI:16452"/>
        <dbReference type="ChEBI" id="CHEBI:16947"/>
        <dbReference type="ChEBI" id="CHEBI:57287"/>
        <dbReference type="ChEBI" id="CHEBI:57288"/>
        <dbReference type="EC" id="2.3.3.16"/>
    </reaction>
</comment>
<dbReference type="InterPro" id="IPR036969">
    <property type="entry name" value="Citrate_synthase_sf"/>
</dbReference>
<evidence type="ECO:0000256" key="1">
    <source>
        <dbReference type="ARBA" id="ARBA00004751"/>
    </source>
</evidence>
<dbReference type="InterPro" id="IPR016142">
    <property type="entry name" value="Citrate_synth-like_lrg_a-sub"/>
</dbReference>
<dbReference type="SUPFAM" id="SSF48256">
    <property type="entry name" value="Citrate synthase"/>
    <property type="match status" value="1"/>
</dbReference>
<sequence>MAVKKPGGLAGIEAGSTAISTVGKDGRGLTYRGYSIEDLAEHGSFEETAYLLIYGKLPNIDELTNYRKKLGEASRLPETLKRILELLPADAHPMEVLQVGCTALGTMEPETASRTTADLADRLIALTGPMLLHWYHFHRGTIKDIAAPPSSKPEPAEAAPIVLTADTDEDVPSESQLSAAASQPSSASQPSVNSKPQQSDPQEYDYNNYTVAGHFLYLLHGRHAERLAIRVFDVSLVLYAEHEFNASTFASRVTASTLSNYHSCIATGIGTLRGNLHGGANEAVMELITSFETPEEAEEGTRARLAAKQLIMGFGHRVYTVSDPRSDIIKKWSETLSLWAQDSQLYAISEAIEGVLRQEKGLFPNLDFYSASAYHFMGVPTSMFTPIFVISRITGWTAHIMEQRLNNRLIRPSAAYIGPDNQAWADVHVRF</sequence>
<dbReference type="GO" id="GO:0006099">
    <property type="term" value="P:tricarboxylic acid cycle"/>
    <property type="evidence" value="ECO:0007669"/>
    <property type="project" value="UniProtKB-KW"/>
</dbReference>
<evidence type="ECO:0000313" key="11">
    <source>
        <dbReference type="Proteomes" id="UP000256304"/>
    </source>
</evidence>
<feature type="compositionally biased region" description="Low complexity" evidence="9">
    <location>
        <begin position="173"/>
        <end position="191"/>
    </location>
</feature>
<keyword evidence="11" id="KW-1185">Reference proteome</keyword>
<keyword evidence="3" id="KW-0816">Tricarboxylic acid cycle</keyword>